<comment type="caution">
    <text evidence="8">The sequence shown here is derived from an EMBL/GenBank/DDBJ whole genome shotgun (WGS) entry which is preliminary data.</text>
</comment>
<proteinExistence type="predicted"/>
<dbReference type="InterPro" id="IPR050833">
    <property type="entry name" value="Poly_Biosynth_Transport"/>
</dbReference>
<reference evidence="8 9" key="1">
    <citation type="submission" date="2018-05" db="EMBL/GenBank/DDBJ databases">
        <title>Genomic Encyclopedia of Type Strains, Phase IV (KMG-IV): sequencing the most valuable type-strain genomes for metagenomic binning, comparative biology and taxonomic classification.</title>
        <authorList>
            <person name="Goeker M."/>
        </authorList>
    </citation>
    <scope>NUCLEOTIDE SEQUENCE [LARGE SCALE GENOMIC DNA]</scope>
    <source>
        <strain evidence="8 9">DSM 14263</strain>
    </source>
</reference>
<dbReference type="AlphaFoldDB" id="A0A316IP13"/>
<feature type="transmembrane region" description="Helical" evidence="7">
    <location>
        <begin position="226"/>
        <end position="244"/>
    </location>
</feature>
<feature type="transmembrane region" description="Helical" evidence="7">
    <location>
        <begin position="337"/>
        <end position="358"/>
    </location>
</feature>
<keyword evidence="4 7" id="KW-1133">Transmembrane helix</keyword>
<keyword evidence="2" id="KW-1003">Cell membrane</keyword>
<dbReference type="Proteomes" id="UP000245812">
    <property type="component" value="Unassembled WGS sequence"/>
</dbReference>
<feature type="transmembrane region" description="Helical" evidence="7">
    <location>
        <begin position="306"/>
        <end position="331"/>
    </location>
</feature>
<feature type="transmembrane region" description="Helical" evidence="7">
    <location>
        <begin position="52"/>
        <end position="77"/>
    </location>
</feature>
<dbReference type="GO" id="GO:0005886">
    <property type="term" value="C:plasma membrane"/>
    <property type="evidence" value="ECO:0007669"/>
    <property type="project" value="UniProtKB-SubCell"/>
</dbReference>
<dbReference type="PANTHER" id="PTHR30250">
    <property type="entry name" value="PST FAMILY PREDICTED COLANIC ACID TRANSPORTER"/>
    <property type="match status" value="1"/>
</dbReference>
<dbReference type="EMBL" id="QGHC01000003">
    <property type="protein sequence ID" value="PWK92218.1"/>
    <property type="molecule type" value="Genomic_DNA"/>
</dbReference>
<comment type="subcellular location">
    <subcellularLocation>
        <location evidence="1">Cell membrane</location>
        <topology evidence="1">Multi-pass membrane protein</topology>
    </subcellularLocation>
</comment>
<feature type="transmembrane region" description="Helical" evidence="7">
    <location>
        <begin position="21"/>
        <end position="46"/>
    </location>
</feature>
<dbReference type="PANTHER" id="PTHR30250:SF11">
    <property type="entry name" value="O-ANTIGEN TRANSPORTER-RELATED"/>
    <property type="match status" value="1"/>
</dbReference>
<keyword evidence="9" id="KW-1185">Reference proteome</keyword>
<evidence type="ECO:0000256" key="3">
    <source>
        <dbReference type="ARBA" id="ARBA00022692"/>
    </source>
</evidence>
<sequence length="449" mass="47639">MNSVLTTLRRLKGNQLATGTAALTVGLGMRTVGQGLMFVVVARALGVDDYGAYAATMAAAGTLGCFTGLGTATTLIRQVARDKASFGHAWWRSIACVACTAPPLLAVYFVLARLVLPPGVAGSVVLLIGIAEIVFAPVAQLAASAYQGHDRIARSSRLIIAPVVPRFVGALALIPLVRLLAPHQHLIAWSILYALASLLTAIYVLGMVRHDLGPMVRPRRPALGAALFQGAPFAVGGAALRVYADIDKTMLARMTSLSSAGSYAAAYRIIDLAMVPVMSLLTAVLPRFFRHGEVTAQSVAYTARIAIWPLAYVLACAAALYVCSDLLAWLLGRSYQAAAQSVRWLALVPLVAMPRLFFQHVLIGADRHRAAVVTLTTGAVFNIVANFLVIPAYGWRGATIATYASELLMTAIMSIFLCRALHASRMGASKNPAHAGSVARSRSRPRIAR</sequence>
<evidence type="ECO:0000256" key="6">
    <source>
        <dbReference type="SAM" id="MobiDB-lite"/>
    </source>
</evidence>
<dbReference type="Pfam" id="PF01943">
    <property type="entry name" value="Polysacc_synt"/>
    <property type="match status" value="1"/>
</dbReference>
<feature type="transmembrane region" description="Helical" evidence="7">
    <location>
        <begin position="370"/>
        <end position="394"/>
    </location>
</feature>
<evidence type="ECO:0000313" key="9">
    <source>
        <dbReference type="Proteomes" id="UP000245812"/>
    </source>
</evidence>
<feature type="transmembrane region" description="Helical" evidence="7">
    <location>
        <begin position="158"/>
        <end position="180"/>
    </location>
</feature>
<feature type="transmembrane region" description="Helical" evidence="7">
    <location>
        <begin position="123"/>
        <end position="146"/>
    </location>
</feature>
<dbReference type="InterPro" id="IPR002797">
    <property type="entry name" value="Polysacc_synth"/>
</dbReference>
<name>A0A316IP13_9GAMM</name>
<feature type="region of interest" description="Disordered" evidence="6">
    <location>
        <begin position="429"/>
        <end position="449"/>
    </location>
</feature>
<feature type="transmembrane region" description="Helical" evidence="7">
    <location>
        <begin position="400"/>
        <end position="421"/>
    </location>
</feature>
<evidence type="ECO:0000256" key="5">
    <source>
        <dbReference type="ARBA" id="ARBA00023136"/>
    </source>
</evidence>
<feature type="transmembrane region" description="Helical" evidence="7">
    <location>
        <begin position="89"/>
        <end position="111"/>
    </location>
</feature>
<accession>A0A316IP13</accession>
<organism evidence="8 9">
    <name type="scientific">Fulvimonas soli</name>
    <dbReference type="NCBI Taxonomy" id="155197"/>
    <lineage>
        <taxon>Bacteria</taxon>
        <taxon>Pseudomonadati</taxon>
        <taxon>Pseudomonadota</taxon>
        <taxon>Gammaproteobacteria</taxon>
        <taxon>Lysobacterales</taxon>
        <taxon>Rhodanobacteraceae</taxon>
        <taxon>Fulvimonas</taxon>
    </lineage>
</organism>
<protein>
    <submittedName>
        <fullName evidence="8">O-antigen/teichoic acid export membrane protein</fullName>
    </submittedName>
</protein>
<feature type="transmembrane region" description="Helical" evidence="7">
    <location>
        <begin position="264"/>
        <end position="285"/>
    </location>
</feature>
<dbReference type="RefSeq" id="WP_170120180.1">
    <property type="nucleotide sequence ID" value="NZ_MSZV01000128.1"/>
</dbReference>
<keyword evidence="3 7" id="KW-0812">Transmembrane</keyword>
<gene>
    <name evidence="8" type="ORF">C7456_103341</name>
</gene>
<evidence type="ECO:0000256" key="4">
    <source>
        <dbReference type="ARBA" id="ARBA00022989"/>
    </source>
</evidence>
<evidence type="ECO:0000256" key="2">
    <source>
        <dbReference type="ARBA" id="ARBA00022475"/>
    </source>
</evidence>
<keyword evidence="5 7" id="KW-0472">Membrane</keyword>
<evidence type="ECO:0000256" key="7">
    <source>
        <dbReference type="SAM" id="Phobius"/>
    </source>
</evidence>
<evidence type="ECO:0000313" key="8">
    <source>
        <dbReference type="EMBL" id="PWK92218.1"/>
    </source>
</evidence>
<feature type="transmembrane region" description="Helical" evidence="7">
    <location>
        <begin position="186"/>
        <end position="205"/>
    </location>
</feature>
<evidence type="ECO:0000256" key="1">
    <source>
        <dbReference type="ARBA" id="ARBA00004651"/>
    </source>
</evidence>